<accession>A0A5C5TUF7</accession>
<gene>
    <name evidence="2" type="ORF">FQY83_17250</name>
</gene>
<dbReference type="InterPro" id="IPR029058">
    <property type="entry name" value="AB_hydrolase_fold"/>
</dbReference>
<evidence type="ECO:0000256" key="1">
    <source>
        <dbReference type="SAM" id="MobiDB-lite"/>
    </source>
</evidence>
<feature type="region of interest" description="Disordered" evidence="1">
    <location>
        <begin position="401"/>
        <end position="426"/>
    </location>
</feature>
<dbReference type="SUPFAM" id="SSF53474">
    <property type="entry name" value="alpha/beta-Hydrolases"/>
    <property type="match status" value="1"/>
</dbReference>
<dbReference type="Gene3D" id="3.40.50.1820">
    <property type="entry name" value="alpha/beta hydrolase"/>
    <property type="match status" value="1"/>
</dbReference>
<proteinExistence type="predicted"/>
<dbReference type="EMBL" id="VOHK01000011">
    <property type="protein sequence ID" value="TWT17296.1"/>
    <property type="molecule type" value="Genomic_DNA"/>
</dbReference>
<evidence type="ECO:0000313" key="3">
    <source>
        <dbReference type="Proteomes" id="UP000319980"/>
    </source>
</evidence>
<reference evidence="2 3" key="1">
    <citation type="journal article" date="2008" name="Int. J. Syst. Evol. Microbiol.">
        <title>Luteimonas marina sp. nov., isolated from seawater.</title>
        <authorList>
            <person name="Baik K.S."/>
            <person name="Park S.C."/>
            <person name="Kim M.S."/>
            <person name="Kim E.M."/>
            <person name="Park C."/>
            <person name="Chun J."/>
            <person name="Seong C.N."/>
        </authorList>
    </citation>
    <scope>NUCLEOTIDE SEQUENCE [LARGE SCALE GENOMIC DNA]</scope>
    <source>
        <strain evidence="2 3">FR1330</strain>
    </source>
</reference>
<organism evidence="2 3">
    <name type="scientific">Luteimonas marina</name>
    <dbReference type="NCBI Taxonomy" id="488485"/>
    <lineage>
        <taxon>Bacteria</taxon>
        <taxon>Pseudomonadati</taxon>
        <taxon>Pseudomonadota</taxon>
        <taxon>Gammaproteobacteria</taxon>
        <taxon>Lysobacterales</taxon>
        <taxon>Lysobacteraceae</taxon>
        <taxon>Luteimonas</taxon>
    </lineage>
</organism>
<sequence>MAELAEAKEVVEINGSSYKILEFVDNPRTGYQGTLYQHVDSGAIVVAHRGTEFGREPFMDGVIADGGMVFSRVNSQVDDAIMLTRRAREHARNPGEIEDYGRAPEVTVTGHSLGGTLAQVSAHHFDLRGETFNAYGAASLNLRIPEGGDRVLNHVMAVDAVSSSSPHYGQVRVYATPDEITTLRRAGYHDNLVLDVLRPNLPVTASAFSGGSHSMHNYLPVDGNGRPDRSVLSDPVARELADRHRAMIGTYRQEVQAVRGGFTVASRGPVGALQDGADWLRGPLPPGEPAAREERERAEREERRSRSASGVRAVDVFDRSELYRRLYGEEYVQPPLRRREPMTQEPSRAHLGPVKSSQAQSDWVARLVDAAGSKDPKAIEGVMQGLWNSELARLWSANADQHRQVPEAPAAVRAGQWSEQEANPTR</sequence>
<feature type="compositionally biased region" description="Polar residues" evidence="1">
    <location>
        <begin position="417"/>
        <end position="426"/>
    </location>
</feature>
<feature type="region of interest" description="Disordered" evidence="1">
    <location>
        <begin position="274"/>
        <end position="310"/>
    </location>
</feature>
<feature type="region of interest" description="Disordered" evidence="1">
    <location>
        <begin position="338"/>
        <end position="357"/>
    </location>
</feature>
<dbReference type="Pfam" id="PF26363">
    <property type="entry name" value="Phospholipase-like"/>
    <property type="match status" value="1"/>
</dbReference>
<dbReference type="Proteomes" id="UP000319980">
    <property type="component" value="Unassembled WGS sequence"/>
</dbReference>
<comment type="caution">
    <text evidence="2">The sequence shown here is derived from an EMBL/GenBank/DDBJ whole genome shotgun (WGS) entry which is preliminary data.</text>
</comment>
<name>A0A5C5TUF7_9GAMM</name>
<keyword evidence="3" id="KW-1185">Reference proteome</keyword>
<dbReference type="GO" id="GO:0006629">
    <property type="term" value="P:lipid metabolic process"/>
    <property type="evidence" value="ECO:0007669"/>
    <property type="project" value="InterPro"/>
</dbReference>
<evidence type="ECO:0000313" key="2">
    <source>
        <dbReference type="EMBL" id="TWT17296.1"/>
    </source>
</evidence>
<feature type="compositionally biased region" description="Basic and acidic residues" evidence="1">
    <location>
        <begin position="290"/>
        <end position="305"/>
    </location>
</feature>
<protein>
    <submittedName>
        <fullName evidence="2">Uncharacterized protein</fullName>
    </submittedName>
</protein>
<dbReference type="OrthoDB" id="7226437at2"/>
<dbReference type="AlphaFoldDB" id="A0A5C5TUF7"/>